<accession>A0A0H5QWR7</accession>
<reference evidence="1" key="1">
    <citation type="submission" date="2015-04" db="EMBL/GenBank/DDBJ databases">
        <title>The genome sequence of the plant pathogenic Rhizarian Plasmodiophora brassicae reveals insights in its biotrophic life cycle and the origin of chitin synthesis.</title>
        <authorList>
            <person name="Schwelm A."/>
            <person name="Fogelqvist J."/>
            <person name="Knaust A."/>
            <person name="Julke S."/>
            <person name="Lilja T."/>
            <person name="Dhandapani V."/>
            <person name="Bonilla-Rosso G."/>
            <person name="Karlsson M."/>
            <person name="Shevchenko A."/>
            <person name="Choi S.R."/>
            <person name="Kim H.G."/>
            <person name="Park J.Y."/>
            <person name="Lim Y.P."/>
            <person name="Ludwig-Muller J."/>
            <person name="Dixelius C."/>
        </authorList>
    </citation>
    <scope>NUCLEOTIDE SEQUENCE</scope>
    <source>
        <tissue evidence="1">Potato root galls</tissue>
    </source>
</reference>
<dbReference type="EMBL" id="HACM01005913">
    <property type="protein sequence ID" value="CRZ06355.1"/>
    <property type="molecule type" value="Transcribed_RNA"/>
</dbReference>
<proteinExistence type="predicted"/>
<sequence length="104" mass="11815">MSHISLRSISGPFFHHNSSGSALHPMSNPQILSQKKQLTLERVDLIDDFPHFVFREGKLLRLVEIIHFGGQVMVYTGMENVQHQDQGEIYGQGSLTQLPFTDPR</sequence>
<dbReference type="AlphaFoldDB" id="A0A0H5QWR7"/>
<name>A0A0H5QWR7_9EUKA</name>
<protein>
    <submittedName>
        <fullName evidence="1">Uncharacterized protein</fullName>
    </submittedName>
</protein>
<organism evidence="1">
    <name type="scientific">Spongospora subterranea</name>
    <dbReference type="NCBI Taxonomy" id="70186"/>
    <lineage>
        <taxon>Eukaryota</taxon>
        <taxon>Sar</taxon>
        <taxon>Rhizaria</taxon>
        <taxon>Endomyxa</taxon>
        <taxon>Phytomyxea</taxon>
        <taxon>Plasmodiophorida</taxon>
        <taxon>Plasmodiophoridae</taxon>
        <taxon>Spongospora</taxon>
    </lineage>
</organism>
<evidence type="ECO:0000313" key="1">
    <source>
        <dbReference type="EMBL" id="CRZ06355.1"/>
    </source>
</evidence>